<proteinExistence type="predicted"/>
<evidence type="ECO:0000256" key="5">
    <source>
        <dbReference type="SAM" id="Phobius"/>
    </source>
</evidence>
<feature type="transmembrane region" description="Helical" evidence="5">
    <location>
        <begin position="38"/>
        <end position="61"/>
    </location>
</feature>
<feature type="transmembrane region" description="Helical" evidence="5">
    <location>
        <begin position="94"/>
        <end position="114"/>
    </location>
</feature>
<feature type="transmembrane region" description="Helical" evidence="5">
    <location>
        <begin position="240"/>
        <end position="258"/>
    </location>
</feature>
<feature type="transmembrane region" description="Helical" evidence="5">
    <location>
        <begin position="270"/>
        <end position="296"/>
    </location>
</feature>
<reference evidence="7 8" key="1">
    <citation type="submission" date="2019-05" db="EMBL/GenBank/DDBJ databases">
        <authorList>
            <consortium name="Science for Life Laboratories"/>
        </authorList>
    </citation>
    <scope>NUCLEOTIDE SEQUENCE [LARGE SCALE GENOMIC DNA]</scope>
    <source>
        <strain evidence="7">Soil9</strain>
    </source>
</reference>
<dbReference type="PANTHER" id="PTHR39535">
    <property type="entry name" value="SPORULATION-DELAYING PROTEIN SDPB"/>
    <property type="match status" value="1"/>
</dbReference>
<organism evidence="7 8">
    <name type="scientific">Gemmata massiliana</name>
    <dbReference type="NCBI Taxonomy" id="1210884"/>
    <lineage>
        <taxon>Bacteria</taxon>
        <taxon>Pseudomonadati</taxon>
        <taxon>Planctomycetota</taxon>
        <taxon>Planctomycetia</taxon>
        <taxon>Gemmatales</taxon>
        <taxon>Gemmataceae</taxon>
        <taxon>Gemmata</taxon>
    </lineage>
</organism>
<dbReference type="AlphaFoldDB" id="A0A6P2CYN4"/>
<dbReference type="InterPro" id="IPR011020">
    <property type="entry name" value="HTTM-like"/>
</dbReference>
<dbReference type="SMART" id="SM00752">
    <property type="entry name" value="HTTM"/>
    <property type="match status" value="1"/>
</dbReference>
<name>A0A6P2CYN4_9BACT</name>
<evidence type="ECO:0000313" key="8">
    <source>
        <dbReference type="Proteomes" id="UP000464178"/>
    </source>
</evidence>
<comment type="subcellular location">
    <subcellularLocation>
        <location evidence="1">Endomembrane system</location>
        <topology evidence="1">Multi-pass membrane protein</topology>
    </subcellularLocation>
</comment>
<keyword evidence="8" id="KW-1185">Reference proteome</keyword>
<keyword evidence="2 5" id="KW-0812">Transmembrane</keyword>
<dbReference type="GO" id="GO:0012505">
    <property type="term" value="C:endomembrane system"/>
    <property type="evidence" value="ECO:0007669"/>
    <property type="project" value="UniProtKB-SubCell"/>
</dbReference>
<keyword evidence="4 5" id="KW-0472">Membrane</keyword>
<evidence type="ECO:0000256" key="2">
    <source>
        <dbReference type="ARBA" id="ARBA00022692"/>
    </source>
</evidence>
<dbReference type="InterPro" id="IPR052964">
    <property type="entry name" value="Sporulation_signal_mat"/>
</dbReference>
<accession>A0A6P2CYN4</accession>
<dbReference type="KEGG" id="gms:SOIL9_54520"/>
<protein>
    <recommendedName>
        <fullName evidence="6">HTTM-like domain-containing protein</fullName>
    </recommendedName>
</protein>
<evidence type="ECO:0000256" key="3">
    <source>
        <dbReference type="ARBA" id="ARBA00022989"/>
    </source>
</evidence>
<dbReference type="Pfam" id="PF05090">
    <property type="entry name" value="HTTM"/>
    <property type="match status" value="1"/>
</dbReference>
<sequence length="313" mass="34844">MTKPNETEPRFVGIQPRLPGVLSRWHWLLRPIPAERMAALRIAVAVVTLLDIGIACLPQFATYFSESGLGGPDAYSWRFRDGHHYWSLLRVLPASWGSAALMSAWALAACALLIGFRPFVSGLVCWACAISFWNINPGLCNGGDQIRNSLFLAVAVGRSGAVWGAESVRKGGYTGRVLVPGWPAKVLLVQFACMYVFSGVYKLLSPGWQTGYVMYFVNHDLEWCLTPNLSPHLPVFVHRLSSWVAVAWELAFPLLIAFRRTCIPTLWVGVVFHVLTFFTLEVGHFALYSLAFYAIFVPGERWRSAPITSEPPK</sequence>
<keyword evidence="3 5" id="KW-1133">Transmembrane helix</keyword>
<evidence type="ECO:0000259" key="6">
    <source>
        <dbReference type="SMART" id="SM00752"/>
    </source>
</evidence>
<evidence type="ECO:0000256" key="1">
    <source>
        <dbReference type="ARBA" id="ARBA00004127"/>
    </source>
</evidence>
<feature type="domain" description="HTTM-like" evidence="6">
    <location>
        <begin position="29"/>
        <end position="301"/>
    </location>
</feature>
<dbReference type="RefSeq" id="WP_162667156.1">
    <property type="nucleotide sequence ID" value="NZ_LR593886.1"/>
</dbReference>
<evidence type="ECO:0000256" key="4">
    <source>
        <dbReference type="ARBA" id="ARBA00023136"/>
    </source>
</evidence>
<dbReference type="InterPro" id="IPR053934">
    <property type="entry name" value="HTTM_dom"/>
</dbReference>
<feature type="transmembrane region" description="Helical" evidence="5">
    <location>
        <begin position="186"/>
        <end position="204"/>
    </location>
</feature>
<evidence type="ECO:0000313" key="7">
    <source>
        <dbReference type="EMBL" id="VTR92262.1"/>
    </source>
</evidence>
<dbReference type="PANTHER" id="PTHR39535:SF2">
    <property type="entry name" value="HTTM DOMAIN-CONTAINING PROTEIN"/>
    <property type="match status" value="1"/>
</dbReference>
<dbReference type="Proteomes" id="UP000464178">
    <property type="component" value="Chromosome"/>
</dbReference>
<dbReference type="EMBL" id="LR593886">
    <property type="protein sequence ID" value="VTR92262.1"/>
    <property type="molecule type" value="Genomic_DNA"/>
</dbReference>
<gene>
    <name evidence="7" type="ORF">SOIL9_54520</name>
</gene>